<name>A0A4V2S831_9PSEU</name>
<evidence type="ECO:0000256" key="1">
    <source>
        <dbReference type="ARBA" id="ARBA00022741"/>
    </source>
</evidence>
<dbReference type="AlphaFoldDB" id="A0A4V2S831"/>
<evidence type="ECO:0000256" key="2">
    <source>
        <dbReference type="ARBA" id="ARBA00022840"/>
    </source>
</evidence>
<dbReference type="GO" id="GO:0003677">
    <property type="term" value="F:DNA binding"/>
    <property type="evidence" value="ECO:0007669"/>
    <property type="project" value="InterPro"/>
</dbReference>
<keyword evidence="5" id="KW-1185">Reference proteome</keyword>
<dbReference type="SMART" id="SM00421">
    <property type="entry name" value="HTH_LUXR"/>
    <property type="match status" value="1"/>
</dbReference>
<keyword evidence="2" id="KW-0067">ATP-binding</keyword>
<dbReference type="PRINTS" id="PR00038">
    <property type="entry name" value="HTHLUXR"/>
</dbReference>
<dbReference type="OrthoDB" id="5378762at2"/>
<dbReference type="GO" id="GO:0005524">
    <property type="term" value="F:ATP binding"/>
    <property type="evidence" value="ECO:0007669"/>
    <property type="project" value="UniProtKB-KW"/>
</dbReference>
<reference evidence="4 5" key="1">
    <citation type="submission" date="2019-03" db="EMBL/GenBank/DDBJ databases">
        <title>Genomic Encyclopedia of Type Strains, Phase IV (KMG-IV): sequencing the most valuable type-strain genomes for metagenomic binning, comparative biology and taxonomic classification.</title>
        <authorList>
            <person name="Goeker M."/>
        </authorList>
    </citation>
    <scope>NUCLEOTIDE SEQUENCE [LARGE SCALE GENOMIC DNA]</scope>
    <source>
        <strain evidence="4 5">DSM 45934</strain>
    </source>
</reference>
<dbReference type="GO" id="GO:0005737">
    <property type="term" value="C:cytoplasm"/>
    <property type="evidence" value="ECO:0007669"/>
    <property type="project" value="TreeGrafter"/>
</dbReference>
<comment type="caution">
    <text evidence="4">The sequence shown here is derived from an EMBL/GenBank/DDBJ whole genome shotgun (WGS) entry which is preliminary data.</text>
</comment>
<dbReference type="Proteomes" id="UP000295680">
    <property type="component" value="Unassembled WGS sequence"/>
</dbReference>
<dbReference type="PANTHER" id="PTHR16305:SF28">
    <property type="entry name" value="GUANYLATE CYCLASE DOMAIN-CONTAINING PROTEIN"/>
    <property type="match status" value="1"/>
</dbReference>
<dbReference type="InterPro" id="IPR041664">
    <property type="entry name" value="AAA_16"/>
</dbReference>
<dbReference type="Pfam" id="PF00196">
    <property type="entry name" value="GerE"/>
    <property type="match status" value="1"/>
</dbReference>
<dbReference type="Gene3D" id="1.10.10.10">
    <property type="entry name" value="Winged helix-like DNA-binding domain superfamily/Winged helix DNA-binding domain"/>
    <property type="match status" value="1"/>
</dbReference>
<dbReference type="EMBL" id="SLWS01000002">
    <property type="protein sequence ID" value="TCO62280.1"/>
    <property type="molecule type" value="Genomic_DNA"/>
</dbReference>
<proteinExistence type="predicted"/>
<dbReference type="InterPro" id="IPR016032">
    <property type="entry name" value="Sig_transdc_resp-reg_C-effctor"/>
</dbReference>
<dbReference type="SUPFAM" id="SSF46894">
    <property type="entry name" value="C-terminal effector domain of the bipartite response regulators"/>
    <property type="match status" value="1"/>
</dbReference>
<dbReference type="PANTHER" id="PTHR16305">
    <property type="entry name" value="TESTICULAR SOLUBLE ADENYLYL CYCLASE"/>
    <property type="match status" value="1"/>
</dbReference>
<feature type="domain" description="HTH luxR-type" evidence="3">
    <location>
        <begin position="905"/>
        <end position="970"/>
    </location>
</feature>
<protein>
    <submittedName>
        <fullName evidence="4">Regulatory LuxR family protein</fullName>
    </submittedName>
</protein>
<dbReference type="PROSITE" id="PS50043">
    <property type="entry name" value="HTH_LUXR_2"/>
    <property type="match status" value="1"/>
</dbReference>
<dbReference type="SUPFAM" id="SSF52540">
    <property type="entry name" value="P-loop containing nucleoside triphosphate hydrolases"/>
    <property type="match status" value="1"/>
</dbReference>
<dbReference type="RefSeq" id="WP_132113928.1">
    <property type="nucleotide sequence ID" value="NZ_SLWS01000002.1"/>
</dbReference>
<dbReference type="GO" id="GO:0006355">
    <property type="term" value="P:regulation of DNA-templated transcription"/>
    <property type="evidence" value="ECO:0007669"/>
    <property type="project" value="InterPro"/>
</dbReference>
<dbReference type="InterPro" id="IPR036388">
    <property type="entry name" value="WH-like_DNA-bd_sf"/>
</dbReference>
<dbReference type="GO" id="GO:0004016">
    <property type="term" value="F:adenylate cyclase activity"/>
    <property type="evidence" value="ECO:0007669"/>
    <property type="project" value="TreeGrafter"/>
</dbReference>
<dbReference type="InterPro" id="IPR000792">
    <property type="entry name" value="Tscrpt_reg_LuxR_C"/>
</dbReference>
<dbReference type="Pfam" id="PF13191">
    <property type="entry name" value="AAA_16"/>
    <property type="match status" value="1"/>
</dbReference>
<gene>
    <name evidence="4" type="ORF">EV192_102417</name>
</gene>
<dbReference type="CDD" id="cd06170">
    <property type="entry name" value="LuxR_C_like"/>
    <property type="match status" value="1"/>
</dbReference>
<keyword evidence="1" id="KW-0547">Nucleotide-binding</keyword>
<evidence type="ECO:0000313" key="4">
    <source>
        <dbReference type="EMBL" id="TCO62280.1"/>
    </source>
</evidence>
<dbReference type="InterPro" id="IPR027417">
    <property type="entry name" value="P-loop_NTPase"/>
</dbReference>
<sequence length="973" mass="104599">MGTRALRLIGRTGEIAEVRDALTAARDGVGGSVFILGEAGVGKSRLAAEGVSLAIDAGMAVLRGRCSALGPILPFRPLTEAVLSVARQGELPGEEELGPYRSVLGRLVPEWGIADGDMHGASLVVLAEAVLRLTAVVGRGRGCLLVLEDLHDVDVETLAVIEYLIDNLDGQPTLLLATARGEAVRAVDVVRFAARRRSGTILDLRRLDRLETVALVGACLGIEAGAVPADAAELLWHNSVGNPLVLEELVHAMVTSGQLTSGPDGWRTVPNMRTEIPATLVRSIALRTDRLDVSGRAVLSAAAVLGQRFSMSVVQRVTGLDDQALLRQLHSLVAAQLVDPDEHGVDWYAFGHPLIGEALLAQLTPADRNAGCRRAAEAIGELHPGLPGDWCQLAATLWLTAGEVTMAAGLFADSGRRALADGAAGSAITLLSRAERLLDEYGDVTGRAEVLEILLYALAEANQLDRAFRLAETILGDGSVLEPRRRVALCVRLAWLASIAGRPEVGEAQVAEARLVLSQLPPTEQNPAAIDAVAAHLALDQPGPNRLTEAEHLARSALAATAPATQPLTCCQAWYAVAVIARERDLAESNACFEQMRVIAQAHRLPIWLHYGRTGPATNAWLAEGDVDALATVSHEALRVGAINVANTVDAVRTLDAVLCAEYERATELLALQLAEARRLQLLTVERYLLMTRAVLAAHQGRRPEMDLAYTEFLDRGGDRSRELPLALGMARAFCALTEENRELAEQELTAVVARQRENPTTFYLAGRHGLYPLLRCLATETEPPEFDRLRAVAAADMRWNRQFAHFADAVLLGRSGHAQAANVAMAAGLRAASRYPLARYLGLRLVADSAYANGWGEPVTWLRQAEDFFHRAAMPAVASACRAALRRTGVPAPQHTTDAERVPSRLRDRGVTIREFEVYELVLQRLANREIAARLHISPRTVEKHVASLLAKTEVDGRAALIAKAADQAGGR</sequence>
<organism evidence="4 5">
    <name type="scientific">Actinocrispum wychmicini</name>
    <dbReference type="NCBI Taxonomy" id="1213861"/>
    <lineage>
        <taxon>Bacteria</taxon>
        <taxon>Bacillati</taxon>
        <taxon>Actinomycetota</taxon>
        <taxon>Actinomycetes</taxon>
        <taxon>Pseudonocardiales</taxon>
        <taxon>Pseudonocardiaceae</taxon>
        <taxon>Actinocrispum</taxon>
    </lineage>
</organism>
<accession>A0A4V2S831</accession>
<evidence type="ECO:0000259" key="3">
    <source>
        <dbReference type="PROSITE" id="PS50043"/>
    </source>
</evidence>
<evidence type="ECO:0000313" key="5">
    <source>
        <dbReference type="Proteomes" id="UP000295680"/>
    </source>
</evidence>